<dbReference type="PANTHER" id="PTHR33693:SF1">
    <property type="entry name" value="TYPE-4 URACIL-DNA GLYCOSYLASE"/>
    <property type="match status" value="1"/>
</dbReference>
<evidence type="ECO:0000256" key="2">
    <source>
        <dbReference type="ARBA" id="ARBA00022723"/>
    </source>
</evidence>
<reference evidence="11" key="1">
    <citation type="submission" date="2020-03" db="EMBL/GenBank/DDBJ databases">
        <title>The deep terrestrial virosphere.</title>
        <authorList>
            <person name="Holmfeldt K."/>
            <person name="Nilsson E."/>
            <person name="Simone D."/>
            <person name="Lopez-Fernandez M."/>
            <person name="Wu X."/>
            <person name="de Brujin I."/>
            <person name="Lundin D."/>
            <person name="Andersson A."/>
            <person name="Bertilsson S."/>
            <person name="Dopson M."/>
        </authorList>
    </citation>
    <scope>NUCLEOTIDE SEQUENCE</scope>
    <source>
        <strain evidence="11">MM415A00229</strain>
        <strain evidence="10">MM415B01070</strain>
    </source>
</reference>
<sequence length="533" mass="60635">MPKLVPGIGSLNSKIVLIGEAPGATEEQQGKPFVGQVGYVLDKLLAESGLNRNMCYITNVVKERPPNNDIKPFIDLSKKTPYVSQLGKIYLNSLYEELAETKANIFVPIGDIALFALTGLKHITKWRGSILTSISPKGVKTIPIIHPAAILRNYMFIHPTKIDLRRIAKECEFPEIALSKRALYIDGDFDTAVAYVSSCMNVEEIGFDIETSRDQVTCLAIAKSPYEAVCIPFYSKGKHVFSEVLEASLWYEVAKLLSNPNVTKIGQNIHFDASFLFDRYGIITNNIEDTMIAHSVLMPDLPKGLDFLTSIYTREPYYKDEGKRWFKLGMDDDEFFQYNAKDAAIVMEIWPILKHDLERQGNLEAYQRQRDLQQPLMYIQTKGFRLNNARLERRRIAAVRLVDYIVKKFHQEIKDDTINPASPKQLMDFYYIKIGIKPYISRQTHKPTIDEEALKRLARRNIIGTRILLSYRYYAKFLGTYLDVKLDSDGRLRGSFNIVGTTSGRLSSSKSVFGTGMNMQTLPGEMKVFLEAD</sequence>
<dbReference type="InterPro" id="IPR036397">
    <property type="entry name" value="RNaseH_sf"/>
</dbReference>
<dbReference type="Gene3D" id="3.40.470.10">
    <property type="entry name" value="Uracil-DNA glycosylase-like domain"/>
    <property type="match status" value="1"/>
</dbReference>
<dbReference type="AlphaFoldDB" id="A0A6M3KPT0"/>
<dbReference type="Pfam" id="PF01612">
    <property type="entry name" value="DNA_pol_A_exo1"/>
    <property type="match status" value="1"/>
</dbReference>
<name>A0A6M3KPT0_9ZZZZ</name>
<feature type="domain" description="Uracil-DNA glycosylase-like" evidence="9">
    <location>
        <begin position="6"/>
        <end position="169"/>
    </location>
</feature>
<dbReference type="Gene3D" id="3.30.420.10">
    <property type="entry name" value="Ribonuclease H-like superfamily/Ribonuclease H"/>
    <property type="match status" value="1"/>
</dbReference>
<dbReference type="InterPro" id="IPR036895">
    <property type="entry name" value="Uracil-DNA_glycosylase-like_sf"/>
</dbReference>
<dbReference type="InterPro" id="IPR051536">
    <property type="entry name" value="UDG_Type-4/5"/>
</dbReference>
<dbReference type="EMBL" id="MT141417">
    <property type="protein sequence ID" value="QJA60675.1"/>
    <property type="molecule type" value="Genomic_DNA"/>
</dbReference>
<dbReference type="GO" id="GO:0006260">
    <property type="term" value="P:DNA replication"/>
    <property type="evidence" value="ECO:0007669"/>
    <property type="project" value="InterPro"/>
</dbReference>
<dbReference type="GO" id="GO:0003677">
    <property type="term" value="F:DNA binding"/>
    <property type="evidence" value="ECO:0007669"/>
    <property type="project" value="InterPro"/>
</dbReference>
<feature type="domain" description="3'-5' exonuclease" evidence="8">
    <location>
        <begin position="184"/>
        <end position="358"/>
    </location>
</feature>
<evidence type="ECO:0000256" key="4">
    <source>
        <dbReference type="ARBA" id="ARBA00022801"/>
    </source>
</evidence>
<dbReference type="SMART" id="SM00987">
    <property type="entry name" value="UreE_C"/>
    <property type="match status" value="1"/>
</dbReference>
<dbReference type="GO" id="GO:0003887">
    <property type="term" value="F:DNA-directed DNA polymerase activity"/>
    <property type="evidence" value="ECO:0007669"/>
    <property type="project" value="InterPro"/>
</dbReference>
<dbReference type="GO" id="GO:0051539">
    <property type="term" value="F:4 iron, 4 sulfur cluster binding"/>
    <property type="evidence" value="ECO:0007669"/>
    <property type="project" value="UniProtKB-KW"/>
</dbReference>
<dbReference type="InterPro" id="IPR005122">
    <property type="entry name" value="Uracil-DNA_glycosylase-like"/>
</dbReference>
<evidence type="ECO:0000313" key="10">
    <source>
        <dbReference type="EMBL" id="QJA60675.1"/>
    </source>
</evidence>
<keyword evidence="3" id="KW-0227">DNA damage</keyword>
<dbReference type="GO" id="GO:0006281">
    <property type="term" value="P:DNA repair"/>
    <property type="evidence" value="ECO:0007669"/>
    <property type="project" value="UniProtKB-KW"/>
</dbReference>
<gene>
    <name evidence="11" type="ORF">MM415A00229_0017</name>
    <name evidence="10" type="ORF">MM415B01070_0009</name>
</gene>
<dbReference type="SMART" id="SM00474">
    <property type="entry name" value="35EXOc"/>
    <property type="match status" value="1"/>
</dbReference>
<protein>
    <submittedName>
        <fullName evidence="11">Putative uracil DNA glycosylase superfamily protein</fullName>
    </submittedName>
</protein>
<accession>A0A6M3KPT0</accession>
<keyword evidence="4" id="KW-0378">Hydrolase</keyword>
<keyword evidence="1" id="KW-0004">4Fe-4S</keyword>
<dbReference type="InterPro" id="IPR002562">
    <property type="entry name" value="3'-5'_exonuclease_dom"/>
</dbReference>
<keyword evidence="5" id="KW-0408">Iron</keyword>
<dbReference type="Pfam" id="PF03167">
    <property type="entry name" value="UDG"/>
    <property type="match status" value="1"/>
</dbReference>
<evidence type="ECO:0000256" key="5">
    <source>
        <dbReference type="ARBA" id="ARBA00023004"/>
    </source>
</evidence>
<dbReference type="GO" id="GO:0097506">
    <property type="term" value="F:deaminated base DNA N-glycosylase activity"/>
    <property type="evidence" value="ECO:0007669"/>
    <property type="project" value="UniProtKB-ARBA"/>
</dbReference>
<dbReference type="Pfam" id="PF00476">
    <property type="entry name" value="DNA_pol_A"/>
    <property type="match status" value="1"/>
</dbReference>
<evidence type="ECO:0000256" key="7">
    <source>
        <dbReference type="ARBA" id="ARBA00023204"/>
    </source>
</evidence>
<dbReference type="SMART" id="SM00986">
    <property type="entry name" value="UDG"/>
    <property type="match status" value="1"/>
</dbReference>
<evidence type="ECO:0000259" key="8">
    <source>
        <dbReference type="SMART" id="SM00474"/>
    </source>
</evidence>
<evidence type="ECO:0000256" key="6">
    <source>
        <dbReference type="ARBA" id="ARBA00023014"/>
    </source>
</evidence>
<dbReference type="CDD" id="cd10030">
    <property type="entry name" value="UDG-F4_TTUDGA_SPO1dp_like"/>
    <property type="match status" value="1"/>
</dbReference>
<proteinExistence type="predicted"/>
<dbReference type="InterPro" id="IPR001098">
    <property type="entry name" value="DNA-dir_DNA_pol_A_palm_dom"/>
</dbReference>
<dbReference type="GO" id="GO:0008408">
    <property type="term" value="F:3'-5' exonuclease activity"/>
    <property type="evidence" value="ECO:0007669"/>
    <property type="project" value="InterPro"/>
</dbReference>
<dbReference type="SUPFAM" id="SSF56672">
    <property type="entry name" value="DNA/RNA polymerases"/>
    <property type="match status" value="1"/>
</dbReference>
<dbReference type="InterPro" id="IPR043502">
    <property type="entry name" value="DNA/RNA_pol_sf"/>
</dbReference>
<dbReference type="PANTHER" id="PTHR33693">
    <property type="entry name" value="TYPE-5 URACIL-DNA GLYCOSYLASE"/>
    <property type="match status" value="1"/>
</dbReference>
<keyword evidence="6" id="KW-0411">Iron-sulfur</keyword>
<dbReference type="SUPFAM" id="SSF53098">
    <property type="entry name" value="Ribonuclease H-like"/>
    <property type="match status" value="1"/>
</dbReference>
<dbReference type="SUPFAM" id="SSF52141">
    <property type="entry name" value="Uracil-DNA glycosylase-like"/>
    <property type="match status" value="1"/>
</dbReference>
<dbReference type="InterPro" id="IPR012337">
    <property type="entry name" value="RNaseH-like_sf"/>
</dbReference>
<dbReference type="Gene3D" id="1.20.1060.10">
    <property type="entry name" value="Taq DNA Polymerase, Chain T, domain 4"/>
    <property type="match status" value="1"/>
</dbReference>
<evidence type="ECO:0000256" key="3">
    <source>
        <dbReference type="ARBA" id="ARBA00022763"/>
    </source>
</evidence>
<evidence type="ECO:0000313" key="11">
    <source>
        <dbReference type="EMBL" id="QJA84069.1"/>
    </source>
</evidence>
<dbReference type="EMBL" id="MT142523">
    <property type="protein sequence ID" value="QJA84069.1"/>
    <property type="molecule type" value="Genomic_DNA"/>
</dbReference>
<evidence type="ECO:0000259" key="9">
    <source>
        <dbReference type="SMART" id="SM00986"/>
    </source>
</evidence>
<organism evidence="11">
    <name type="scientific">viral metagenome</name>
    <dbReference type="NCBI Taxonomy" id="1070528"/>
    <lineage>
        <taxon>unclassified sequences</taxon>
        <taxon>metagenomes</taxon>
        <taxon>organismal metagenomes</taxon>
    </lineage>
</organism>
<keyword evidence="7" id="KW-0234">DNA repair</keyword>
<dbReference type="GO" id="GO:0046872">
    <property type="term" value="F:metal ion binding"/>
    <property type="evidence" value="ECO:0007669"/>
    <property type="project" value="UniProtKB-KW"/>
</dbReference>
<keyword evidence="2" id="KW-0479">Metal-binding</keyword>
<evidence type="ECO:0000256" key="1">
    <source>
        <dbReference type="ARBA" id="ARBA00022485"/>
    </source>
</evidence>